<evidence type="ECO:0000313" key="13">
    <source>
        <dbReference type="EMBL" id="KAG3214347.1"/>
    </source>
</evidence>
<dbReference type="GO" id="GO:0005576">
    <property type="term" value="C:extracellular region"/>
    <property type="evidence" value="ECO:0007669"/>
    <property type="project" value="UniProtKB-SubCell"/>
</dbReference>
<evidence type="ECO:0000313" key="14">
    <source>
        <dbReference type="EMBL" id="RAW26904.1"/>
    </source>
</evidence>
<evidence type="ECO:0000256" key="2">
    <source>
        <dbReference type="ARBA" id="ARBA00004613"/>
    </source>
</evidence>
<dbReference type="OrthoDB" id="112923at2759"/>
<name>A0A329RQE1_9STRA</name>
<evidence type="ECO:0000313" key="9">
    <source>
        <dbReference type="EMBL" id="KAG2850894.1"/>
    </source>
</evidence>
<keyword evidence="4" id="KW-0964">Secreted</keyword>
<gene>
    <name evidence="14" type="ORF">PC110_g16696</name>
    <name evidence="9" type="ORF">PC113_g16384</name>
    <name evidence="10" type="ORF">PC115_g15989</name>
    <name evidence="11" type="ORF">PC117_g17441</name>
    <name evidence="12" type="ORF">PC118_g16498</name>
    <name evidence="13" type="ORF">PC129_g14743</name>
</gene>
<dbReference type="InterPro" id="IPR054463">
    <property type="entry name" value="PexRD54_WY"/>
</dbReference>
<dbReference type="Proteomes" id="UP000735874">
    <property type="component" value="Unassembled WGS sequence"/>
</dbReference>
<reference evidence="9" key="2">
    <citation type="submission" date="2018-10" db="EMBL/GenBank/DDBJ databases">
        <title>Effector identification in a new, highly contiguous assembly of the strawberry crown rot pathogen Phytophthora cactorum.</title>
        <authorList>
            <person name="Armitage A.D."/>
            <person name="Nellist C.F."/>
            <person name="Bates H."/>
            <person name="Vickerstaff R.J."/>
            <person name="Harrison R.J."/>
        </authorList>
    </citation>
    <scope>NUCLEOTIDE SEQUENCE</scope>
    <source>
        <strain evidence="9">15-7</strain>
        <strain evidence="10">4032</strain>
        <strain evidence="11">4040</strain>
        <strain evidence="12">P415</strain>
        <strain evidence="13">P421</strain>
    </source>
</reference>
<comment type="subcellular location">
    <subcellularLocation>
        <location evidence="1">Host cell</location>
    </subcellularLocation>
    <subcellularLocation>
        <location evidence="2">Secreted</location>
    </subcellularLocation>
</comment>
<evidence type="ECO:0000256" key="5">
    <source>
        <dbReference type="ARBA" id="ARBA00022729"/>
    </source>
</evidence>
<keyword evidence="6" id="KW-0843">Virulence</keyword>
<dbReference type="GO" id="GO:0043657">
    <property type="term" value="C:host cell"/>
    <property type="evidence" value="ECO:0007669"/>
    <property type="project" value="UniProtKB-SubCell"/>
</dbReference>
<feature type="domain" description="RxLR effector PexRD54 WY" evidence="8">
    <location>
        <begin position="365"/>
        <end position="404"/>
    </location>
</feature>
<dbReference type="InterPro" id="IPR031825">
    <property type="entry name" value="RXLR"/>
</dbReference>
<comment type="similarity">
    <text evidence="3">Belongs to the RxLR effector family.</text>
</comment>
<dbReference type="EMBL" id="RCMG01000647">
    <property type="protein sequence ID" value="KAG2850894.1"/>
    <property type="molecule type" value="Genomic_DNA"/>
</dbReference>
<dbReference type="VEuPathDB" id="FungiDB:PC110_g16696"/>
<evidence type="ECO:0000256" key="6">
    <source>
        <dbReference type="ARBA" id="ARBA00023026"/>
    </source>
</evidence>
<organism evidence="14 15">
    <name type="scientific">Phytophthora cactorum</name>
    <dbReference type="NCBI Taxonomy" id="29920"/>
    <lineage>
        <taxon>Eukaryota</taxon>
        <taxon>Sar</taxon>
        <taxon>Stramenopiles</taxon>
        <taxon>Oomycota</taxon>
        <taxon>Peronosporomycetes</taxon>
        <taxon>Peronosporales</taxon>
        <taxon>Peronosporaceae</taxon>
        <taxon>Phytophthora</taxon>
    </lineage>
</organism>
<dbReference type="EMBL" id="MJFZ01000607">
    <property type="protein sequence ID" value="RAW26904.1"/>
    <property type="molecule type" value="Genomic_DNA"/>
</dbReference>
<dbReference type="Pfam" id="PF16810">
    <property type="entry name" value="RXLR"/>
    <property type="match status" value="1"/>
</dbReference>
<evidence type="ECO:0000256" key="1">
    <source>
        <dbReference type="ARBA" id="ARBA00004340"/>
    </source>
</evidence>
<feature type="chain" id="PRO_5040067760" description="RxLR effector PexRD54 WY domain-containing protein" evidence="7">
    <location>
        <begin position="23"/>
        <end position="511"/>
    </location>
</feature>
<dbReference type="Proteomes" id="UP000251314">
    <property type="component" value="Unassembled WGS sequence"/>
</dbReference>
<dbReference type="Proteomes" id="UP000774804">
    <property type="component" value="Unassembled WGS sequence"/>
</dbReference>
<evidence type="ECO:0000256" key="7">
    <source>
        <dbReference type="SAM" id="SignalP"/>
    </source>
</evidence>
<dbReference type="AlphaFoldDB" id="A0A329RQE1"/>
<protein>
    <recommendedName>
        <fullName evidence="8">RxLR effector PexRD54 WY domain-containing protein</fullName>
    </recommendedName>
</protein>
<dbReference type="EMBL" id="RCMI01000676">
    <property type="protein sequence ID" value="KAG2901071.1"/>
    <property type="molecule type" value="Genomic_DNA"/>
</dbReference>
<evidence type="ECO:0000313" key="15">
    <source>
        <dbReference type="Proteomes" id="UP000251314"/>
    </source>
</evidence>
<evidence type="ECO:0000313" key="11">
    <source>
        <dbReference type="EMBL" id="KAG2917438.1"/>
    </source>
</evidence>
<dbReference type="Proteomes" id="UP000736787">
    <property type="component" value="Unassembled WGS sequence"/>
</dbReference>
<dbReference type="EMBL" id="RCMV01000646">
    <property type="protein sequence ID" value="KAG3214347.1"/>
    <property type="molecule type" value="Genomic_DNA"/>
</dbReference>
<evidence type="ECO:0000256" key="3">
    <source>
        <dbReference type="ARBA" id="ARBA00010400"/>
    </source>
</evidence>
<dbReference type="Proteomes" id="UP000760860">
    <property type="component" value="Unassembled WGS sequence"/>
</dbReference>
<feature type="domain" description="RxLR effector PexRD54 WY" evidence="8">
    <location>
        <begin position="180"/>
        <end position="220"/>
    </location>
</feature>
<comment type="caution">
    <text evidence="14">The sequence shown here is derived from an EMBL/GenBank/DDBJ whole genome shotgun (WGS) entry which is preliminary data.</text>
</comment>
<feature type="domain" description="RxLR effector PexRD54 WY" evidence="8">
    <location>
        <begin position="272"/>
        <end position="312"/>
    </location>
</feature>
<reference evidence="14 15" key="1">
    <citation type="submission" date="2018-01" db="EMBL/GenBank/DDBJ databases">
        <title>Draft genome of the strawberry crown rot pathogen Phytophthora cactorum.</title>
        <authorList>
            <person name="Armitage A.D."/>
            <person name="Lysoe E."/>
            <person name="Nellist C.F."/>
            <person name="Harrison R.J."/>
            <person name="Brurberg M.B."/>
        </authorList>
    </citation>
    <scope>NUCLEOTIDE SEQUENCE [LARGE SCALE GENOMIC DNA]</scope>
    <source>
        <strain evidence="14 15">10300</strain>
    </source>
</reference>
<dbReference type="Pfam" id="PF22748">
    <property type="entry name" value="PexRD54_WY"/>
    <property type="match status" value="3"/>
</dbReference>
<keyword evidence="15" id="KW-1185">Reference proteome</keyword>
<evidence type="ECO:0000259" key="8">
    <source>
        <dbReference type="Pfam" id="PF22748"/>
    </source>
</evidence>
<dbReference type="EMBL" id="RCMK01000656">
    <property type="protein sequence ID" value="KAG2917438.1"/>
    <property type="molecule type" value="Genomic_DNA"/>
</dbReference>
<evidence type="ECO:0000313" key="10">
    <source>
        <dbReference type="EMBL" id="KAG2901071.1"/>
    </source>
</evidence>
<proteinExistence type="inferred from homology"/>
<evidence type="ECO:0000256" key="4">
    <source>
        <dbReference type="ARBA" id="ARBA00022525"/>
    </source>
</evidence>
<sequence>MRCQWLVLHVLASTALLVNTDAASKSTESAILPPDSLIVRSITTNRILKLKNDSDFDGNEKSKHGVEERGISTSTVETLTNSLKSPVSQKFDDWLTNGKSADDVFKLLTLDKATDGLLATPHLNDWISYMKLVNKANPTKKTTLIATLTAHYGDEGLAKIIEAAKQVRATAALAKRVQTEQIQRWLLDGLSPEDVFKLLKLDEAAEGLFAQPQIVTWAKYLDDFNKVNPTSETTIFSFLKSRYKDEEIFVQMLIAAKNVLSTEKIAIRIQAEQTALWLKNKKEPAAIFKLLKLQDTELPLFENPLFIAWVKYTDDFCMTHFGTKLTTISVLREFYKDKDDVLAKMILAANKSPSTSFIAKRLFTEQMRNWYISTFTPEDVFKLLKLDDGNIPLLENPLFFSWARFNDYYRSLMPKEGGDLLAGLTKIYNDERELTTIFVKAWHVPETRERATQLLYAQIDRWVSANTDPVRVFYLLSVGEAGKKDVRKLLYDEYRITLAKSMKTRVRKNKP</sequence>
<dbReference type="Proteomes" id="UP000697107">
    <property type="component" value="Unassembled WGS sequence"/>
</dbReference>
<evidence type="ECO:0000313" key="12">
    <source>
        <dbReference type="EMBL" id="KAG2971068.1"/>
    </source>
</evidence>
<accession>A0A329RQE1</accession>
<dbReference type="EMBL" id="RCML01000689">
    <property type="protein sequence ID" value="KAG2971068.1"/>
    <property type="molecule type" value="Genomic_DNA"/>
</dbReference>
<feature type="signal peptide" evidence="7">
    <location>
        <begin position="1"/>
        <end position="22"/>
    </location>
</feature>
<keyword evidence="5 7" id="KW-0732">Signal</keyword>